<evidence type="ECO:0000313" key="2">
    <source>
        <dbReference type="Proteomes" id="UP000078410"/>
    </source>
</evidence>
<protein>
    <submittedName>
        <fullName evidence="1">Uncharacterized protein</fullName>
    </submittedName>
</protein>
<dbReference type="EMBL" id="LXER01000020">
    <property type="protein sequence ID" value="OAT31097.1"/>
    <property type="molecule type" value="Genomic_DNA"/>
</dbReference>
<evidence type="ECO:0000313" key="1">
    <source>
        <dbReference type="EMBL" id="OAT31097.1"/>
    </source>
</evidence>
<gene>
    <name evidence="1" type="ORF">M975_2421</name>
</gene>
<proteinExistence type="predicted"/>
<keyword evidence="2" id="KW-1185">Reference proteome</keyword>
<dbReference type="AlphaFoldDB" id="A0A1B7IN51"/>
<dbReference type="Proteomes" id="UP000078410">
    <property type="component" value="Unassembled WGS sequence"/>
</dbReference>
<comment type="caution">
    <text evidence="1">The sequence shown here is derived from an EMBL/GenBank/DDBJ whole genome shotgun (WGS) entry which is preliminary data.</text>
</comment>
<organism evidence="1 2">
    <name type="scientific">Buttiauxella brennerae ATCC 51605</name>
    <dbReference type="NCBI Taxonomy" id="1354251"/>
    <lineage>
        <taxon>Bacteria</taxon>
        <taxon>Pseudomonadati</taxon>
        <taxon>Pseudomonadota</taxon>
        <taxon>Gammaproteobacteria</taxon>
        <taxon>Enterobacterales</taxon>
        <taxon>Enterobacteriaceae</taxon>
        <taxon>Buttiauxella</taxon>
    </lineage>
</organism>
<dbReference type="PATRIC" id="fig|1354251.4.peg.2503"/>
<reference evidence="1 2" key="1">
    <citation type="submission" date="2016-04" db="EMBL/GenBank/DDBJ databases">
        <title>ATOL: Assembling a taxonomically balanced genome-scale reconstruction of the evolutionary history of the Enterobacteriaceae.</title>
        <authorList>
            <person name="Plunkett G.III."/>
            <person name="Neeno-Eckwall E.C."/>
            <person name="Glasner J.D."/>
            <person name="Perna N.T."/>
        </authorList>
    </citation>
    <scope>NUCLEOTIDE SEQUENCE [LARGE SCALE GENOMIC DNA]</scope>
    <source>
        <strain evidence="1 2">ATCC 51605</strain>
    </source>
</reference>
<name>A0A1B7IN51_9ENTR</name>
<sequence>MNARILRALSVNKQLFKSKAAQKNKTLFLWCSATAEVPELCAERTVMLLTFSASMGVKMCVTSNFR</sequence>
<accession>A0A1B7IN51</accession>